<dbReference type="KEGG" id="bsed:DN745_11275"/>
<dbReference type="OrthoDB" id="5500422at2"/>
<dbReference type="CDD" id="cd16148">
    <property type="entry name" value="sulfatase_like"/>
    <property type="match status" value="1"/>
</dbReference>
<dbReference type="PANTHER" id="PTHR43751">
    <property type="entry name" value="SULFATASE"/>
    <property type="match status" value="1"/>
</dbReference>
<keyword evidence="2" id="KW-1185">Reference proteome</keyword>
<dbReference type="Pfam" id="PF00884">
    <property type="entry name" value="Sulfatase"/>
    <property type="match status" value="1"/>
</dbReference>
<reference evidence="1 2" key="1">
    <citation type="submission" date="2018-06" db="EMBL/GenBank/DDBJ databases">
        <title>Lujinxingia sediminis gen. nov. sp. nov., a new facultative anaerobic member of the class Deltaproteobacteria, and proposal of Lujinxingaceae fam. nov.</title>
        <authorList>
            <person name="Guo L.-Y."/>
            <person name="Li C.-M."/>
            <person name="Wang S."/>
            <person name="Du Z.-J."/>
        </authorList>
    </citation>
    <scope>NUCLEOTIDE SEQUENCE [LARGE SCALE GENOMIC DNA]</scope>
    <source>
        <strain evidence="1 2">FA350</strain>
    </source>
</reference>
<dbReference type="Proteomes" id="UP000249799">
    <property type="component" value="Chromosome"/>
</dbReference>
<evidence type="ECO:0000313" key="1">
    <source>
        <dbReference type="EMBL" id="AWV89887.1"/>
    </source>
</evidence>
<dbReference type="PANTHER" id="PTHR43751:SF3">
    <property type="entry name" value="SULFATASE N-TERMINAL DOMAIN-CONTAINING PROTEIN"/>
    <property type="match status" value="1"/>
</dbReference>
<dbReference type="EMBL" id="CP030032">
    <property type="protein sequence ID" value="AWV89887.1"/>
    <property type="molecule type" value="Genomic_DNA"/>
</dbReference>
<dbReference type="InterPro" id="IPR017850">
    <property type="entry name" value="Alkaline_phosphatase_core_sf"/>
</dbReference>
<dbReference type="InterPro" id="IPR052701">
    <property type="entry name" value="GAG_Ulvan_Degrading_Sulfatases"/>
</dbReference>
<dbReference type="SUPFAM" id="SSF53649">
    <property type="entry name" value="Alkaline phosphatase-like"/>
    <property type="match status" value="1"/>
</dbReference>
<protein>
    <submittedName>
        <fullName evidence="1">Uncharacterized protein</fullName>
    </submittedName>
</protein>
<gene>
    <name evidence="1" type="ORF">DN745_11275</name>
</gene>
<dbReference type="Gene3D" id="3.40.720.10">
    <property type="entry name" value="Alkaline Phosphatase, subunit A"/>
    <property type="match status" value="1"/>
</dbReference>
<sequence>MKTRDALFGGFLYALVFLSAWFLVEGLYVVATVEDAPVWGAMINLGVGMPLVMGGGLFAGMAVASWARWLDIPDPLASAVGMAGRYLVGGDAPTRARRCAWLLGAPLLIFAWLLGGVSIGVRLLSAVKTPAYLVLLILAVAILLGVILLLAAPPILLLMRQVLLGVRAVAMRLLQRDPLRPFWLLTVLLVAVLGAAIYLWVMSPETMAALPWAFVLGPTAGAILTAAVGAAVHARPRRRSISGTGLGLAVIGLGVLSVFLPQRLSDARVVFVGQSSVVSMWYALVEPRLDYDGDGAISYYAGNDCAPYDAQIHPLQREIVGNGIDENCSGSDLVVDLERFKLGKLNRPQPKGVAAQPNVILITTDALSAEHTTLGGYHRDTTPNLARWAKDATVFEHAFSLSSSTRLSLPGLLLGQFNSMIKMKDGRVHPYSYPANTPTLASILQQSGYRTVFVPGDKYFLKSRWPGVSIGFDEVDGHGYKGAADKVHTAPSVTRRALHHLETQAPEQPIFLWVHYFDHHGPYRKIKGHAPFEGAEAVDLYDNELHWADMHWGELMDAVQQKWAPEEYLMIFSADHGESFRAGRGARHGVGLGTDLLHIPLVIQGPKQRGQVRPDLVSQADIPPTVLNLAGHRAPENWVGESLIPTLFEGVPVEKDLIYGLLYIPEDAKRQTDAFRNIALRTQEFAYSEDLRTGRRRLVDWKNDPYEKNDLSKEKREDFERLRYLASEKLRWLREREAALSALNETKTAKPKKKVSRDRNAGP</sequence>
<dbReference type="InterPro" id="IPR000917">
    <property type="entry name" value="Sulfatase_N"/>
</dbReference>
<dbReference type="AlphaFoldDB" id="A0A2Z4FLK2"/>
<evidence type="ECO:0000313" key="2">
    <source>
        <dbReference type="Proteomes" id="UP000249799"/>
    </source>
</evidence>
<name>A0A2Z4FLK2_9DELT</name>
<organism evidence="1 2">
    <name type="scientific">Bradymonas sediminis</name>
    <dbReference type="NCBI Taxonomy" id="1548548"/>
    <lineage>
        <taxon>Bacteria</taxon>
        <taxon>Deltaproteobacteria</taxon>
        <taxon>Bradymonadales</taxon>
        <taxon>Bradymonadaceae</taxon>
        <taxon>Bradymonas</taxon>
    </lineage>
</organism>
<accession>A0A2Z4FLK2</accession>
<dbReference type="RefSeq" id="WP_111334895.1">
    <property type="nucleotide sequence ID" value="NZ_CP030032.1"/>
</dbReference>
<proteinExistence type="predicted"/>